<evidence type="ECO:0000313" key="2">
    <source>
        <dbReference type="EMBL" id="KHN27598.1"/>
    </source>
</evidence>
<keyword evidence="1" id="KW-1133">Transmembrane helix</keyword>
<sequence length="190" mass="21114">MPLYTKFLKDLLTKKGKYINNESIVVEGNCNAVIQRILPQKFKDPGSVTILCFVGVLLVGKGLIGLGASINLMPLSMCRRIGNLRIAPTRMTLQLADRSITKPYGVVEDVLAKVRQFIFPVDFFIMDIEEDSDIPLILGLPFMLTAKCVVGMGNGNLEMSVDDKKVTINLFEAIKHPNDHKACFKVETIE</sequence>
<evidence type="ECO:0008006" key="3">
    <source>
        <dbReference type="Google" id="ProtNLM"/>
    </source>
</evidence>
<feature type="transmembrane region" description="Helical" evidence="1">
    <location>
        <begin position="48"/>
        <end position="70"/>
    </location>
</feature>
<evidence type="ECO:0000256" key="1">
    <source>
        <dbReference type="SAM" id="Phobius"/>
    </source>
</evidence>
<dbReference type="CDD" id="cd00303">
    <property type="entry name" value="retropepsin_like"/>
    <property type="match status" value="1"/>
</dbReference>
<organism evidence="2">
    <name type="scientific">Glycine soja</name>
    <name type="common">Wild soybean</name>
    <dbReference type="NCBI Taxonomy" id="3848"/>
    <lineage>
        <taxon>Eukaryota</taxon>
        <taxon>Viridiplantae</taxon>
        <taxon>Streptophyta</taxon>
        <taxon>Embryophyta</taxon>
        <taxon>Tracheophyta</taxon>
        <taxon>Spermatophyta</taxon>
        <taxon>Magnoliopsida</taxon>
        <taxon>eudicotyledons</taxon>
        <taxon>Gunneridae</taxon>
        <taxon>Pentapetalae</taxon>
        <taxon>rosids</taxon>
        <taxon>fabids</taxon>
        <taxon>Fabales</taxon>
        <taxon>Fabaceae</taxon>
        <taxon>Papilionoideae</taxon>
        <taxon>50 kb inversion clade</taxon>
        <taxon>NPAAA clade</taxon>
        <taxon>indigoferoid/millettioid clade</taxon>
        <taxon>Phaseoleae</taxon>
        <taxon>Glycine</taxon>
        <taxon>Glycine subgen. Soja</taxon>
    </lineage>
</organism>
<dbReference type="PANTHER" id="PTHR33067:SF31">
    <property type="entry name" value="RNA-DIRECTED DNA POLYMERASE"/>
    <property type="match status" value="1"/>
</dbReference>
<dbReference type="PANTHER" id="PTHR33067">
    <property type="entry name" value="RNA-DIRECTED DNA POLYMERASE-RELATED"/>
    <property type="match status" value="1"/>
</dbReference>
<dbReference type="Gene3D" id="2.40.70.10">
    <property type="entry name" value="Acid Proteases"/>
    <property type="match status" value="1"/>
</dbReference>
<protein>
    <recommendedName>
        <fullName evidence="3">Aspartic peptidase DDI1-type domain-containing protein</fullName>
    </recommendedName>
</protein>
<accession>A0A0B2R6K9</accession>
<dbReference type="Proteomes" id="UP000053555">
    <property type="component" value="Unassembled WGS sequence"/>
</dbReference>
<keyword evidence="1" id="KW-0812">Transmembrane</keyword>
<proteinExistence type="predicted"/>
<dbReference type="AlphaFoldDB" id="A0A0B2R6K9"/>
<gene>
    <name evidence="2" type="ORF">glysoja_044383</name>
</gene>
<dbReference type="InterPro" id="IPR021109">
    <property type="entry name" value="Peptidase_aspartic_dom_sf"/>
</dbReference>
<reference evidence="2" key="1">
    <citation type="submission" date="2014-07" db="EMBL/GenBank/DDBJ databases">
        <title>Identification of a novel salt tolerance gene in wild soybean by whole-genome sequencing.</title>
        <authorList>
            <person name="Lam H.-M."/>
            <person name="Qi X."/>
            <person name="Li M.-W."/>
            <person name="Liu X."/>
            <person name="Xie M."/>
            <person name="Ni M."/>
            <person name="Xu X."/>
        </authorList>
    </citation>
    <scope>NUCLEOTIDE SEQUENCE [LARGE SCALE GENOMIC DNA]</scope>
    <source>
        <tissue evidence="2">Root</tissue>
    </source>
</reference>
<keyword evidence="1" id="KW-0472">Membrane</keyword>
<name>A0A0B2R6K9_GLYSO</name>
<dbReference type="EMBL" id="KN653308">
    <property type="protein sequence ID" value="KHN27598.1"/>
    <property type="molecule type" value="Genomic_DNA"/>
</dbReference>
<feature type="non-terminal residue" evidence="2">
    <location>
        <position position="190"/>
    </location>
</feature>